<dbReference type="GO" id="GO:0005737">
    <property type="term" value="C:cytoplasm"/>
    <property type="evidence" value="ECO:0007669"/>
    <property type="project" value="UniProtKB-SubCell"/>
</dbReference>
<dbReference type="GO" id="GO:0001717">
    <property type="term" value="P:conversion of seryl-tRNAsec to selenocys-tRNAsec"/>
    <property type="evidence" value="ECO:0007669"/>
    <property type="project" value="UniProtKB-UniRule"/>
</dbReference>
<keyword evidence="8 17" id="KW-0808">Transferase</keyword>
<dbReference type="InterPro" id="IPR019872">
    <property type="entry name" value="Sec-tRNA_Se_transferase"/>
</dbReference>
<dbReference type="PANTHER" id="PTHR12944">
    <property type="entry name" value="SOLUBLE LIVER ANTIGEN/LIVER PANCREAS ANTIGEN"/>
    <property type="match status" value="1"/>
</dbReference>
<protein>
    <recommendedName>
        <fullName evidence="6 17">O-phosphoseryl-tRNA(Sec) selenium transferase</fullName>
        <ecNumber evidence="5 17">2.9.1.2</ecNumber>
    </recommendedName>
    <alternativeName>
        <fullName evidence="13 17">Selenocysteine synthase</fullName>
    </alternativeName>
    <alternativeName>
        <fullName evidence="14 17">Selenocysteinyl-tRNA(Sec) synthase</fullName>
    </alternativeName>
    <alternativeName>
        <fullName evidence="15 17">Sep-tRNA:Sec-tRNA synthase</fullName>
    </alternativeName>
</protein>
<evidence type="ECO:0000256" key="5">
    <source>
        <dbReference type="ARBA" id="ARBA00012464"/>
    </source>
</evidence>
<dbReference type="PANTHER" id="PTHR12944:SF2">
    <property type="entry name" value="O-PHOSPHOSERYL-TRNA(SEC) SELENIUM TRANSFERASE"/>
    <property type="match status" value="1"/>
</dbReference>
<reference evidence="21 22" key="1">
    <citation type="submission" date="2014-03" db="EMBL/GenBank/DDBJ databases">
        <title>The Genome Sequence of Plasmodium fragile nilgiri.</title>
        <authorList>
            <consortium name="The Broad Institute Genomics Platform"/>
            <consortium name="The Broad Institute Genome Sequencing Center for Infectious Disease"/>
            <person name="Neafsey D."/>
            <person name="Duraisingh M."/>
            <person name="Young S.K."/>
            <person name="Zeng Q."/>
            <person name="Gargeya S."/>
            <person name="Abouelleil A."/>
            <person name="Alvarado L."/>
            <person name="Chapman S.B."/>
            <person name="Gainer-Dewar J."/>
            <person name="Goldberg J."/>
            <person name="Griggs A."/>
            <person name="Gujja S."/>
            <person name="Hansen M."/>
            <person name="Howarth C."/>
            <person name="Imamovic A."/>
            <person name="Larimer J."/>
            <person name="Pearson M."/>
            <person name="Poon T.W."/>
            <person name="Priest M."/>
            <person name="Roberts A."/>
            <person name="Saif S."/>
            <person name="Shea T."/>
            <person name="Sykes S."/>
            <person name="Wortman J."/>
            <person name="Nusbaum C."/>
            <person name="Birren B."/>
        </authorList>
    </citation>
    <scope>NUCLEOTIDE SEQUENCE [LARGE SCALE GENOMIC DNA]</scope>
    <source>
        <strain evidence="22">nilgiri</strain>
    </source>
</reference>
<dbReference type="RefSeq" id="XP_012335103.1">
    <property type="nucleotide sequence ID" value="XM_012479680.1"/>
</dbReference>
<keyword evidence="7 17" id="KW-0820">tRNA-binding</keyword>
<dbReference type="Gene3D" id="3.40.640.10">
    <property type="entry name" value="Type I PLP-dependent aspartate aminotransferase-like (Major domain)"/>
    <property type="match status" value="1"/>
</dbReference>
<feature type="binding site" evidence="18">
    <location>
        <position position="111"/>
    </location>
    <ligand>
        <name>substrate</name>
    </ligand>
</feature>
<dbReference type="VEuPathDB" id="PlasmoDB:AK88_02046"/>
<feature type="compositionally biased region" description="Basic and acidic residues" evidence="20">
    <location>
        <begin position="474"/>
        <end position="499"/>
    </location>
</feature>
<proteinExistence type="inferred from homology"/>
<sequence length="576" mass="65158">MNTPGVDVRNGKAIQGDICTNRYSLISKQTLNRKENTLWNILNYGRVPNEGLNEITIMNILHQISSQNLCNSEKNVKIGERENRIYSALVRNKYIGFGHGIGRSGNLDDVQPKSAGNSILAKATTSFVKDLIKSFGIKGCEDVYILPYATGMCLSTCLLYTKKEREKGEYVIISRIDHKTCYKCIDFCALKYLVVDMVYKDEELFTNLNEIEKLIQTYGEKICCVMSVTSSYAPRNSDDVVKIAHICKRYNVPHIINNAFGLQCTYLCKEIQKCFESKGRVDFVVQSCDKNFLVPVNGGIVFSSDKKKMKELKKHYPGRTPVHAYLDLFITLLELGKKKILNLRKEREENFVWLQEKVYTLCSKYNLSLIKASKNKISMAINLNELYKICHVVTPQSITLLGSLLFYRNVTGHRVICSPLLIRNGAGETDTGDHQRQTDVEVSFPIHQGEVGPPGVDTTEQGAHIDGAFSPNRGKSEDARPIHSSDNRNEGGVKEEGSQTHLVKKEHVNHADIHKKKPLTIGNHTFEYFGCSYDLYPFSYIAFSCVIGIEREELQSFVAKLDDAIGCFIRKFGRRH</sequence>
<accession>A0A0D9QMG2</accession>
<comment type="catalytic activity">
    <reaction evidence="16 17">
        <text>O-phospho-L-seryl-tRNA(Sec) + selenophosphate + H2O = L-selenocysteinyl-tRNA(Sec) + 2 phosphate</text>
        <dbReference type="Rhea" id="RHEA:25041"/>
        <dbReference type="Rhea" id="RHEA-COMP:9743"/>
        <dbReference type="Rhea" id="RHEA-COMP:9947"/>
        <dbReference type="ChEBI" id="CHEBI:15377"/>
        <dbReference type="ChEBI" id="CHEBI:16144"/>
        <dbReference type="ChEBI" id="CHEBI:43474"/>
        <dbReference type="ChEBI" id="CHEBI:78551"/>
        <dbReference type="ChEBI" id="CHEBI:78573"/>
        <dbReference type="EC" id="2.9.1.2"/>
    </reaction>
</comment>
<dbReference type="Pfam" id="PF05889">
    <property type="entry name" value="SepSecS"/>
    <property type="match status" value="1"/>
</dbReference>
<keyword evidence="22" id="KW-1185">Reference proteome</keyword>
<dbReference type="EC" id="2.9.1.2" evidence="5 17"/>
<feature type="binding site" evidence="18">
    <location>
        <position position="319"/>
    </location>
    <ligand>
        <name>substrate</name>
    </ligand>
</feature>
<evidence type="ECO:0000256" key="20">
    <source>
        <dbReference type="SAM" id="MobiDB-lite"/>
    </source>
</evidence>
<feature type="binding site" evidence="18">
    <location>
        <position position="408"/>
    </location>
    <ligand>
        <name>tRNA</name>
        <dbReference type="ChEBI" id="CHEBI:17843"/>
    </ligand>
</feature>
<evidence type="ECO:0000256" key="8">
    <source>
        <dbReference type="ARBA" id="ARBA00022679"/>
    </source>
</evidence>
<dbReference type="GO" id="GO:0001514">
    <property type="term" value="P:selenocysteine incorporation"/>
    <property type="evidence" value="ECO:0007669"/>
    <property type="project" value="TreeGrafter"/>
</dbReference>
<comment type="similarity">
    <text evidence="4 17">Belongs to the SepSecS family.</text>
</comment>
<dbReference type="SUPFAM" id="SSF53383">
    <property type="entry name" value="PLP-dependent transferases"/>
    <property type="match status" value="1"/>
</dbReference>
<dbReference type="Proteomes" id="UP000054561">
    <property type="component" value="Unassembled WGS sequence"/>
</dbReference>
<keyword evidence="11 17" id="KW-0648">Protein biosynthesis</keyword>
<keyword evidence="12 17" id="KW-0711">Selenium</keyword>
<evidence type="ECO:0000313" key="22">
    <source>
        <dbReference type="Proteomes" id="UP000054561"/>
    </source>
</evidence>
<name>A0A0D9QMG2_PLAFR</name>
<comment type="subcellular location">
    <subcellularLocation>
        <location evidence="17">Cytoplasm</location>
    </subcellularLocation>
</comment>
<comment type="function">
    <text evidence="2 17">Converts O-phosphoseryl-tRNA(Sec) to selenocysteinyl-tRNA(Sec) required for selenoprotein biosynthesis.</text>
</comment>
<evidence type="ECO:0000256" key="16">
    <source>
        <dbReference type="ARBA" id="ARBA00048808"/>
    </source>
</evidence>
<dbReference type="AlphaFoldDB" id="A0A0D9QMG2"/>
<feature type="binding site" evidence="18">
    <location>
        <position position="104"/>
    </location>
    <ligand>
        <name>substrate</name>
    </ligand>
</feature>
<dbReference type="InterPro" id="IPR015421">
    <property type="entry name" value="PyrdxlP-dep_Trfase_major"/>
</dbReference>
<dbReference type="GO" id="GO:0098621">
    <property type="term" value="F:O-phosphoseryl-tRNA(Sec) selenium transferase activity"/>
    <property type="evidence" value="ECO:0007669"/>
    <property type="project" value="UniProtKB-EC"/>
</dbReference>
<evidence type="ECO:0000256" key="9">
    <source>
        <dbReference type="ARBA" id="ARBA00022884"/>
    </source>
</evidence>
<evidence type="ECO:0000256" key="11">
    <source>
        <dbReference type="ARBA" id="ARBA00022917"/>
    </source>
</evidence>
<dbReference type="OMA" id="MSHANDY"/>
<gene>
    <name evidence="21" type="ORF">AK88_02046</name>
</gene>
<evidence type="ECO:0000256" key="7">
    <source>
        <dbReference type="ARBA" id="ARBA00022555"/>
    </source>
</evidence>
<dbReference type="InterPro" id="IPR008829">
    <property type="entry name" value="SepSecS/SepCysS"/>
</dbReference>
<evidence type="ECO:0000256" key="4">
    <source>
        <dbReference type="ARBA" id="ARBA00007037"/>
    </source>
</evidence>
<evidence type="ECO:0000256" key="2">
    <source>
        <dbReference type="ARBA" id="ARBA00002552"/>
    </source>
</evidence>
<dbReference type="Gene3D" id="3.90.1150.10">
    <property type="entry name" value="Aspartate Aminotransferase, domain 1"/>
    <property type="match status" value="1"/>
</dbReference>
<evidence type="ECO:0000313" key="21">
    <source>
        <dbReference type="EMBL" id="KJP88265.1"/>
    </source>
</evidence>
<dbReference type="PIRSF" id="PIRSF017689">
    <property type="entry name" value="SepSecS"/>
    <property type="match status" value="1"/>
</dbReference>
<feature type="region of interest" description="Disordered" evidence="20">
    <location>
        <begin position="448"/>
        <end position="499"/>
    </location>
</feature>
<evidence type="ECO:0000256" key="18">
    <source>
        <dbReference type="PIRSR" id="PIRSR017689-1"/>
    </source>
</evidence>
<dbReference type="NCBIfam" id="TIGR03531">
    <property type="entry name" value="selenium_SpcS"/>
    <property type="match status" value="1"/>
</dbReference>
<evidence type="ECO:0000256" key="14">
    <source>
        <dbReference type="ARBA" id="ARBA00032048"/>
    </source>
</evidence>
<dbReference type="EMBL" id="KQ001663">
    <property type="protein sequence ID" value="KJP88265.1"/>
    <property type="molecule type" value="Genomic_DNA"/>
</dbReference>
<dbReference type="OrthoDB" id="10263545at2759"/>
<dbReference type="UniPathway" id="UPA00906">
    <property type="reaction ID" value="UER00898"/>
</dbReference>
<evidence type="ECO:0000256" key="15">
    <source>
        <dbReference type="ARBA" id="ARBA00032693"/>
    </source>
</evidence>
<evidence type="ECO:0000256" key="17">
    <source>
        <dbReference type="PIRNR" id="PIRNR017689"/>
    </source>
</evidence>
<feature type="binding site" evidence="18">
    <location>
        <position position="81"/>
    </location>
    <ligand>
        <name>pyridoxal 5'-phosphate</name>
        <dbReference type="ChEBI" id="CHEBI:597326"/>
    </ligand>
</feature>
<keyword evidence="9 17" id="KW-0694">RNA-binding</keyword>
<evidence type="ECO:0000256" key="6">
    <source>
        <dbReference type="ARBA" id="ARBA00021963"/>
    </source>
</evidence>
<evidence type="ECO:0000256" key="1">
    <source>
        <dbReference type="ARBA" id="ARBA00001933"/>
    </source>
</evidence>
<comment type="cofactor">
    <cofactor evidence="1 17 19">
        <name>pyridoxal 5'-phosphate</name>
        <dbReference type="ChEBI" id="CHEBI:597326"/>
    </cofactor>
</comment>
<dbReference type="InterPro" id="IPR015422">
    <property type="entry name" value="PyrdxlP-dep_Trfase_small"/>
</dbReference>
<feature type="modified residue" description="N6-(pyridoxal phosphate)lysine" evidence="19">
    <location>
        <position position="290"/>
    </location>
</feature>
<evidence type="ECO:0000256" key="19">
    <source>
        <dbReference type="PIRSR" id="PIRSR017689-50"/>
    </source>
</evidence>
<evidence type="ECO:0000256" key="3">
    <source>
        <dbReference type="ARBA" id="ARBA00004822"/>
    </source>
</evidence>
<organism evidence="21 22">
    <name type="scientific">Plasmodium fragile</name>
    <dbReference type="NCBI Taxonomy" id="5857"/>
    <lineage>
        <taxon>Eukaryota</taxon>
        <taxon>Sar</taxon>
        <taxon>Alveolata</taxon>
        <taxon>Apicomplexa</taxon>
        <taxon>Aconoidasida</taxon>
        <taxon>Haemosporida</taxon>
        <taxon>Plasmodiidae</taxon>
        <taxon>Plasmodium</taxon>
        <taxon>Plasmodium (Plasmodium)</taxon>
    </lineage>
</organism>
<keyword evidence="17" id="KW-0963">Cytoplasm</keyword>
<feature type="site" description="May act as a substrate filter by repelling compounds with a negatively charged alpha-carboxylate" evidence="19">
    <location>
        <position position="80"/>
    </location>
</feature>
<evidence type="ECO:0000256" key="10">
    <source>
        <dbReference type="ARBA" id="ARBA00022898"/>
    </source>
</evidence>
<dbReference type="GO" id="GO:0000049">
    <property type="term" value="F:tRNA binding"/>
    <property type="evidence" value="ECO:0007669"/>
    <property type="project" value="UniProtKB-UniRule"/>
</dbReference>
<comment type="pathway">
    <text evidence="3 17">Aminoacyl-tRNA biosynthesis; selenocysteinyl-tRNA(Sec) biosynthesis; selenocysteinyl-tRNA(Sec) from L-seryl-tRNA(Sec) (archaeal/eukaryal route): step 2/2.</text>
</comment>
<keyword evidence="10 17" id="KW-0663">Pyridoxal phosphate</keyword>
<evidence type="ECO:0000256" key="13">
    <source>
        <dbReference type="ARBA" id="ARBA00030669"/>
    </source>
</evidence>
<evidence type="ECO:0000256" key="12">
    <source>
        <dbReference type="ARBA" id="ARBA00023266"/>
    </source>
</evidence>
<dbReference type="GeneID" id="24267360"/>
<dbReference type="InterPro" id="IPR015424">
    <property type="entry name" value="PyrdxlP-dep_Trfase"/>
</dbReference>
<feature type="binding site" evidence="18">
    <location>
        <position position="103"/>
    </location>
    <ligand>
        <name>substrate</name>
    </ligand>
</feature>